<gene>
    <name evidence="9" type="ORF">DAPK24_038770</name>
</gene>
<evidence type="ECO:0000259" key="8">
    <source>
        <dbReference type="PROSITE" id="PS50166"/>
    </source>
</evidence>
<keyword evidence="5" id="KW-0653">Protein transport</keyword>
<dbReference type="PANTHER" id="PTHR10997">
    <property type="entry name" value="IMPORTIN-7, 8, 11"/>
    <property type="match status" value="1"/>
</dbReference>
<dbReference type="InterPro" id="IPR016024">
    <property type="entry name" value="ARM-type_fold"/>
</dbReference>
<evidence type="ECO:0000256" key="7">
    <source>
        <dbReference type="SAM" id="MobiDB-lite"/>
    </source>
</evidence>
<dbReference type="PROSITE" id="PS50166">
    <property type="entry name" value="IMPORTIN_B_NT"/>
    <property type="match status" value="1"/>
</dbReference>
<sequence>MDVERLHECFLGSLQADPNIRGQSETQLKAFSGEIGFSSACLDIISNGNVQPIVKTSCSIYLKNIILKNWTVGKLIDTDERPIIRERLLVIITKLDKNLRNQLLPALSLIIKYDYPKNWPELLNHINDLISNNLLENQISINNLYIGIYSFTEICRNFRWRSNQERSSTLDPIINNFFPIILNIGNQILNNYQNLISSFECSEILKLIIKCYKFVTYLDFPLQLQSTQLLVDWITFQVNVINTNFNEDSLPGWIKSQKWCYHNLYRLFQRYGTKSLSSKFDYSEFRHTFKENVLPNLINVYIENLKNWSTDGSNGNGKYLSNSNIYYLIEFLEQCLLKKDTFKLIEPHFELIIGNVSFKIFNPTDEDLELFEDEPEEYIHKIFDIMDENTGEDALHSFFFTLVEKRVDYLVPMFQFVINKFNELNNQTETIEIAKGKESLMKFLSPISYKLSQVKNPVYNEVEPFLNNYIIPNFQSNFPFLRARTCNLISKFDSLDLKNFETINNIFNGIINNFLNNENNHLPIEIQSALSIQTFIVNEEFKKLISGYVLKLMEKLMNLSNKFDSDILPSVMQELVESFPEQLEPFAEQLMEQLSLKLITLLNSINEITNNVNSNEDYDYDEFENLTSDKTSTALGILNTMITILLYFENSTEIIDKLEIYYSKVIKIIFDNKIEDFYAEAGELIENTLFLTRKVSPIMWSLLNNFINTLLNDEDITLYLEDSLPALKNYLIYGGEIFQNNNEIQELFFKIILTVFQMGDNSNEEDEFDDDIIGFSDIGNICDLTTTFILSLNNSVSGKYLPIIISYSIRYLKKIDNKLNEKGINFKIQLLNTIISSIIIDPNTTMKKLIEDNSIEYFLTKWFNFTNNFKRVFDMKLSILGYISILSIDLNSLNNMMLTNILSTCGNNLSNLLFKIPTAIKELEKRREEYTDKNWENELTYKINEAGDDDDGEGDEGKDFDDEEDDEGFEYSFDANNKFSFDEIDELVDDPYSNNSLDKINIFEQFKSFIINIQTNEVDKYNLTFNELTNSDKETLTNILNNI</sequence>
<dbReference type="Pfam" id="PF03810">
    <property type="entry name" value="IBN_N"/>
    <property type="match status" value="1"/>
</dbReference>
<evidence type="ECO:0000256" key="3">
    <source>
        <dbReference type="ARBA" id="ARBA00022448"/>
    </source>
</evidence>
<keyword evidence="3" id="KW-0813">Transport</keyword>
<evidence type="ECO:0000256" key="2">
    <source>
        <dbReference type="ARBA" id="ARBA00004496"/>
    </source>
</evidence>
<dbReference type="GO" id="GO:0005635">
    <property type="term" value="C:nuclear envelope"/>
    <property type="evidence" value="ECO:0007669"/>
    <property type="project" value="TreeGrafter"/>
</dbReference>
<dbReference type="GO" id="GO:0005829">
    <property type="term" value="C:cytosol"/>
    <property type="evidence" value="ECO:0007669"/>
    <property type="project" value="TreeGrafter"/>
</dbReference>
<evidence type="ECO:0000313" key="9">
    <source>
        <dbReference type="EMBL" id="GMM47302.1"/>
    </source>
</evidence>
<dbReference type="AlphaFoldDB" id="A0AAV5R8I7"/>
<accession>A0AAV5R8I7</accession>
<reference evidence="9 10" key="1">
    <citation type="journal article" date="2023" name="Elife">
        <title>Identification of key yeast species and microbe-microbe interactions impacting larval growth of Drosophila in the wild.</title>
        <authorList>
            <person name="Mure A."/>
            <person name="Sugiura Y."/>
            <person name="Maeda R."/>
            <person name="Honda K."/>
            <person name="Sakurai N."/>
            <person name="Takahashi Y."/>
            <person name="Watada M."/>
            <person name="Katoh T."/>
            <person name="Gotoh A."/>
            <person name="Gotoh Y."/>
            <person name="Taniguchi I."/>
            <person name="Nakamura K."/>
            <person name="Hayashi T."/>
            <person name="Katayama T."/>
            <person name="Uemura T."/>
            <person name="Hattori Y."/>
        </authorList>
    </citation>
    <scope>NUCLEOTIDE SEQUENCE [LARGE SCALE GENOMIC DNA]</scope>
    <source>
        <strain evidence="9 10">PK-24</strain>
    </source>
</reference>
<comment type="caution">
    <text evidence="9">The sequence shown here is derived from an EMBL/GenBank/DDBJ whole genome shotgun (WGS) entry which is preliminary data.</text>
</comment>
<organism evidence="9 10">
    <name type="scientific">Pichia kluyveri</name>
    <name type="common">Yeast</name>
    <dbReference type="NCBI Taxonomy" id="36015"/>
    <lineage>
        <taxon>Eukaryota</taxon>
        <taxon>Fungi</taxon>
        <taxon>Dikarya</taxon>
        <taxon>Ascomycota</taxon>
        <taxon>Saccharomycotina</taxon>
        <taxon>Pichiomycetes</taxon>
        <taxon>Pichiales</taxon>
        <taxon>Pichiaceae</taxon>
        <taxon>Pichia</taxon>
    </lineage>
</organism>
<dbReference type="SMART" id="SM00913">
    <property type="entry name" value="IBN_N"/>
    <property type="match status" value="1"/>
</dbReference>
<feature type="domain" description="Importin N-terminal" evidence="8">
    <location>
        <begin position="24"/>
        <end position="94"/>
    </location>
</feature>
<evidence type="ECO:0000256" key="1">
    <source>
        <dbReference type="ARBA" id="ARBA00004123"/>
    </source>
</evidence>
<keyword evidence="4" id="KW-0963">Cytoplasm</keyword>
<dbReference type="InterPro" id="IPR001494">
    <property type="entry name" value="Importin-beta_N"/>
</dbReference>
<dbReference type="SUPFAM" id="SSF48371">
    <property type="entry name" value="ARM repeat"/>
    <property type="match status" value="1"/>
</dbReference>
<feature type="compositionally biased region" description="Acidic residues" evidence="7">
    <location>
        <begin position="946"/>
        <end position="966"/>
    </location>
</feature>
<evidence type="ECO:0000313" key="10">
    <source>
        <dbReference type="Proteomes" id="UP001378960"/>
    </source>
</evidence>
<keyword evidence="6" id="KW-0539">Nucleus</keyword>
<proteinExistence type="predicted"/>
<dbReference type="GO" id="GO:0006606">
    <property type="term" value="P:protein import into nucleus"/>
    <property type="evidence" value="ECO:0007669"/>
    <property type="project" value="TreeGrafter"/>
</dbReference>
<evidence type="ECO:0000256" key="4">
    <source>
        <dbReference type="ARBA" id="ARBA00022490"/>
    </source>
</evidence>
<evidence type="ECO:0000256" key="6">
    <source>
        <dbReference type="ARBA" id="ARBA00023242"/>
    </source>
</evidence>
<comment type="subcellular location">
    <subcellularLocation>
        <location evidence="2">Cytoplasm</location>
    </subcellularLocation>
    <subcellularLocation>
        <location evidence="1">Nucleus</location>
    </subcellularLocation>
</comment>
<feature type="region of interest" description="Disordered" evidence="7">
    <location>
        <begin position="941"/>
        <end position="966"/>
    </location>
</feature>
<evidence type="ECO:0000256" key="5">
    <source>
        <dbReference type="ARBA" id="ARBA00022927"/>
    </source>
</evidence>
<dbReference type="Proteomes" id="UP001378960">
    <property type="component" value="Unassembled WGS sequence"/>
</dbReference>
<dbReference type="InterPro" id="IPR013598">
    <property type="entry name" value="Exportin-1/Importin-b-like"/>
</dbReference>
<dbReference type="EMBL" id="BTGB01000005">
    <property type="protein sequence ID" value="GMM47302.1"/>
    <property type="molecule type" value="Genomic_DNA"/>
</dbReference>
<dbReference type="InterPro" id="IPR011989">
    <property type="entry name" value="ARM-like"/>
</dbReference>
<dbReference type="PANTHER" id="PTHR10997:SF18">
    <property type="entry name" value="D-IMPORTIN 7_RANBP7"/>
    <property type="match status" value="1"/>
</dbReference>
<keyword evidence="10" id="KW-1185">Reference proteome</keyword>
<protein>
    <submittedName>
        <fullName evidence="9">Nmd5 protein</fullName>
    </submittedName>
</protein>
<dbReference type="Gene3D" id="1.25.10.10">
    <property type="entry name" value="Leucine-rich Repeat Variant"/>
    <property type="match status" value="1"/>
</dbReference>
<name>A0AAV5R8I7_PICKL</name>
<dbReference type="GO" id="GO:0031267">
    <property type="term" value="F:small GTPase binding"/>
    <property type="evidence" value="ECO:0007669"/>
    <property type="project" value="InterPro"/>
</dbReference>
<dbReference type="Pfam" id="PF08389">
    <property type="entry name" value="Xpo1"/>
    <property type="match status" value="1"/>
</dbReference>